<keyword evidence="2" id="KW-1185">Reference proteome</keyword>
<name>A0ACC1YR54_MELAZ</name>
<proteinExistence type="predicted"/>
<accession>A0ACC1YR54</accession>
<sequence length="185" mass="20051">MATVLECVTVPRASAFPVISPAKRSSSSISSISSSRGFLEFKGLKVRPTRSFGSVSKGSNSSLRLRRGGRIVCEAQETAVKVLGVNDASWQSLVLNAESPVLVEFWAPWCGPCKMIHPVIDELAKQYAGKLKCYKVNTDESPSIATRYGIRSIPTVIIFKNGEKKDTVIGAVPKSTLTTSIEKFL</sequence>
<evidence type="ECO:0000313" key="1">
    <source>
        <dbReference type="EMBL" id="KAJ4726295.1"/>
    </source>
</evidence>
<evidence type="ECO:0000313" key="2">
    <source>
        <dbReference type="Proteomes" id="UP001164539"/>
    </source>
</evidence>
<dbReference type="Proteomes" id="UP001164539">
    <property type="component" value="Chromosome 2"/>
</dbReference>
<comment type="caution">
    <text evidence="1">The sequence shown here is derived from an EMBL/GenBank/DDBJ whole genome shotgun (WGS) entry which is preliminary data.</text>
</comment>
<gene>
    <name evidence="1" type="ORF">OWV82_005031</name>
</gene>
<dbReference type="EMBL" id="CM051395">
    <property type="protein sequence ID" value="KAJ4726295.1"/>
    <property type="molecule type" value="Genomic_DNA"/>
</dbReference>
<protein>
    <submittedName>
        <fullName evidence="1">Thioredoxin-like protein</fullName>
    </submittedName>
</protein>
<reference evidence="1 2" key="1">
    <citation type="journal article" date="2023" name="Science">
        <title>Complex scaffold remodeling in plant triterpene biosynthesis.</title>
        <authorList>
            <person name="De La Pena R."/>
            <person name="Hodgson H."/>
            <person name="Liu J.C."/>
            <person name="Stephenson M.J."/>
            <person name="Martin A.C."/>
            <person name="Owen C."/>
            <person name="Harkess A."/>
            <person name="Leebens-Mack J."/>
            <person name="Jimenez L.E."/>
            <person name="Osbourn A."/>
            <person name="Sattely E.S."/>
        </authorList>
    </citation>
    <scope>NUCLEOTIDE SEQUENCE [LARGE SCALE GENOMIC DNA]</scope>
    <source>
        <strain evidence="2">cv. JPN11</strain>
        <tissue evidence="1">Leaf</tissue>
    </source>
</reference>
<organism evidence="1 2">
    <name type="scientific">Melia azedarach</name>
    <name type="common">Chinaberry tree</name>
    <dbReference type="NCBI Taxonomy" id="155640"/>
    <lineage>
        <taxon>Eukaryota</taxon>
        <taxon>Viridiplantae</taxon>
        <taxon>Streptophyta</taxon>
        <taxon>Embryophyta</taxon>
        <taxon>Tracheophyta</taxon>
        <taxon>Spermatophyta</taxon>
        <taxon>Magnoliopsida</taxon>
        <taxon>eudicotyledons</taxon>
        <taxon>Gunneridae</taxon>
        <taxon>Pentapetalae</taxon>
        <taxon>rosids</taxon>
        <taxon>malvids</taxon>
        <taxon>Sapindales</taxon>
        <taxon>Meliaceae</taxon>
        <taxon>Melia</taxon>
    </lineage>
</organism>